<gene>
    <name evidence="3" type="primary">mask</name>
    <name evidence="3" type="ORF">SNAT2548_LOCUS21118</name>
</gene>
<dbReference type="Proteomes" id="UP000604046">
    <property type="component" value="Unassembled WGS sequence"/>
</dbReference>
<name>A0A812QHH2_9DINO</name>
<keyword evidence="4" id="KW-1185">Reference proteome</keyword>
<feature type="transmembrane region" description="Helical" evidence="2">
    <location>
        <begin position="81"/>
        <end position="103"/>
    </location>
</feature>
<evidence type="ECO:0000256" key="2">
    <source>
        <dbReference type="SAM" id="Phobius"/>
    </source>
</evidence>
<sequence>MPSAVAKPEWRTLLILDDECRVWRDVTSKWLRLEDEARGRLLRASSAPEPFRKKEDLRGYAKRNIAHKAGLSCLELGFPHIFVMMSFRVAFFAALMAVVALVLQGCSDSTDDVVADSNTTTTTLEETNESAAEGNATTTPVADNNATTTVTTTVAEGNSTTTSQESTTTTSTTEAAAEEANATNTSNLTLLL</sequence>
<dbReference type="AlphaFoldDB" id="A0A812QHH2"/>
<protein>
    <submittedName>
        <fullName evidence="3">Mask protein</fullName>
    </submittedName>
</protein>
<comment type="caution">
    <text evidence="3">The sequence shown here is derived from an EMBL/GenBank/DDBJ whole genome shotgun (WGS) entry which is preliminary data.</text>
</comment>
<accession>A0A812QHH2</accession>
<organism evidence="3 4">
    <name type="scientific">Symbiodinium natans</name>
    <dbReference type="NCBI Taxonomy" id="878477"/>
    <lineage>
        <taxon>Eukaryota</taxon>
        <taxon>Sar</taxon>
        <taxon>Alveolata</taxon>
        <taxon>Dinophyceae</taxon>
        <taxon>Suessiales</taxon>
        <taxon>Symbiodiniaceae</taxon>
        <taxon>Symbiodinium</taxon>
    </lineage>
</organism>
<evidence type="ECO:0000256" key="1">
    <source>
        <dbReference type="SAM" id="MobiDB-lite"/>
    </source>
</evidence>
<evidence type="ECO:0000313" key="3">
    <source>
        <dbReference type="EMBL" id="CAE7387264.1"/>
    </source>
</evidence>
<keyword evidence="2" id="KW-0812">Transmembrane</keyword>
<evidence type="ECO:0000313" key="4">
    <source>
        <dbReference type="Proteomes" id="UP000604046"/>
    </source>
</evidence>
<proteinExistence type="predicted"/>
<keyword evidence="2" id="KW-1133">Transmembrane helix</keyword>
<keyword evidence="2" id="KW-0472">Membrane</keyword>
<feature type="region of interest" description="Disordered" evidence="1">
    <location>
        <begin position="121"/>
        <end position="192"/>
    </location>
</feature>
<dbReference type="EMBL" id="CAJNDS010002236">
    <property type="protein sequence ID" value="CAE7387264.1"/>
    <property type="molecule type" value="Genomic_DNA"/>
</dbReference>
<reference evidence="3" key="1">
    <citation type="submission" date="2021-02" db="EMBL/GenBank/DDBJ databases">
        <authorList>
            <person name="Dougan E. K."/>
            <person name="Rhodes N."/>
            <person name="Thang M."/>
            <person name="Chan C."/>
        </authorList>
    </citation>
    <scope>NUCLEOTIDE SEQUENCE</scope>
</reference>